<dbReference type="SUPFAM" id="SSF48452">
    <property type="entry name" value="TPR-like"/>
    <property type="match status" value="1"/>
</dbReference>
<keyword evidence="3" id="KW-1185">Reference proteome</keyword>
<dbReference type="SMART" id="SM00530">
    <property type="entry name" value="HTH_XRE"/>
    <property type="match status" value="1"/>
</dbReference>
<protein>
    <submittedName>
        <fullName evidence="2">Transcriptional regulator</fullName>
    </submittedName>
</protein>
<comment type="caution">
    <text evidence="2">The sequence shown here is derived from an EMBL/GenBank/DDBJ whole genome shotgun (WGS) entry which is preliminary data.</text>
</comment>
<dbReference type="RefSeq" id="WP_019046693.1">
    <property type="nucleotide sequence ID" value="NZ_BAFO02000032.1"/>
</dbReference>
<dbReference type="OrthoDB" id="3831424at2"/>
<dbReference type="eggNOG" id="COG3620">
    <property type="taxonomic scope" value="Bacteria"/>
</dbReference>
<dbReference type="InterPro" id="IPR011990">
    <property type="entry name" value="TPR-like_helical_dom_sf"/>
</dbReference>
<name>U5E8Y0_NOCAS</name>
<proteinExistence type="predicted"/>
<dbReference type="GeneID" id="91517131"/>
<dbReference type="CDD" id="cd00093">
    <property type="entry name" value="HTH_XRE"/>
    <property type="match status" value="1"/>
</dbReference>
<evidence type="ECO:0000313" key="3">
    <source>
        <dbReference type="Proteomes" id="UP000017048"/>
    </source>
</evidence>
<organism evidence="2 3">
    <name type="scientific">Nocardia asteroides NBRC 15531</name>
    <dbReference type="NCBI Taxonomy" id="1110697"/>
    <lineage>
        <taxon>Bacteria</taxon>
        <taxon>Bacillati</taxon>
        <taxon>Actinomycetota</taxon>
        <taxon>Actinomycetes</taxon>
        <taxon>Mycobacteriales</taxon>
        <taxon>Nocardiaceae</taxon>
        <taxon>Nocardia</taxon>
    </lineage>
</organism>
<dbReference type="SUPFAM" id="SSF47413">
    <property type="entry name" value="lambda repressor-like DNA-binding domains"/>
    <property type="match status" value="1"/>
</dbReference>
<dbReference type="GO" id="GO:0003677">
    <property type="term" value="F:DNA binding"/>
    <property type="evidence" value="ECO:0007669"/>
    <property type="project" value="InterPro"/>
</dbReference>
<dbReference type="PROSITE" id="PS50943">
    <property type="entry name" value="HTH_CROC1"/>
    <property type="match status" value="1"/>
</dbReference>
<dbReference type="Pfam" id="PF13560">
    <property type="entry name" value="HTH_31"/>
    <property type="match status" value="1"/>
</dbReference>
<dbReference type="STRING" id="1824.SAMN05444423_10284"/>
<accession>U5E8Y0</accession>
<gene>
    <name evidence="2" type="ORF">NCAST_32_10290</name>
</gene>
<reference evidence="2 3" key="1">
    <citation type="journal article" date="2014" name="BMC Genomics">
        <title>Genome based analysis of type-I polyketide synthase and nonribosomal peptide synthetase gene clusters in seven strains of five representative Nocardia species.</title>
        <authorList>
            <person name="Komaki H."/>
            <person name="Ichikawa N."/>
            <person name="Hosoyama A."/>
            <person name="Takahashi-Nakaguchi A."/>
            <person name="Matsuzawa T."/>
            <person name="Suzuki K."/>
            <person name="Fujita N."/>
            <person name="Gonoi T."/>
        </authorList>
    </citation>
    <scope>NUCLEOTIDE SEQUENCE [LARGE SCALE GENOMIC DNA]</scope>
    <source>
        <strain evidence="2 3">NBRC 15531</strain>
    </source>
</reference>
<sequence length="370" mass="40109">MEPGAQLRAAREAAGVGLREIARLTHYSPAYLSLIESGKRPVPAEVSAAYHATLGEPADGERAGQEWIQRIAASDVGGDTLERLEMAVDDLASAYSTTPPAELLVGIRRHLGYTARLLNGQMTLVQHRRLLVTAGWLSLLAGTCHIDLDELPAAASRLRAARDIAEESEHPEIAAWTLETRAWQHLIHREFGEAAELSQAARDIAPADSSVYIQATAQQGRALARIGDSAGTYGALRSVARLVSGLRTPDRPEHHFRYDPSKADTYVATTLSWLGDPAAEVYARNVVADLKRTTYVRPRRLAMANLDLGLALVAADKPDEAANVTLGVVTGGRLVPSHYWRVSEILTGIEKRDAHGAATVRDAFHDTYPV</sequence>
<dbReference type="Gene3D" id="1.10.260.40">
    <property type="entry name" value="lambda repressor-like DNA-binding domains"/>
    <property type="match status" value="1"/>
</dbReference>
<dbReference type="InterPro" id="IPR010982">
    <property type="entry name" value="Lambda_DNA-bd_dom_sf"/>
</dbReference>
<dbReference type="AlphaFoldDB" id="U5E8Y0"/>
<dbReference type="Proteomes" id="UP000017048">
    <property type="component" value="Unassembled WGS sequence"/>
</dbReference>
<evidence type="ECO:0000259" key="1">
    <source>
        <dbReference type="PROSITE" id="PS50943"/>
    </source>
</evidence>
<dbReference type="InterPro" id="IPR001387">
    <property type="entry name" value="Cro/C1-type_HTH"/>
</dbReference>
<dbReference type="EMBL" id="BAFO02000032">
    <property type="protein sequence ID" value="GAD86542.1"/>
    <property type="molecule type" value="Genomic_DNA"/>
</dbReference>
<evidence type="ECO:0000313" key="2">
    <source>
        <dbReference type="EMBL" id="GAD86542.1"/>
    </source>
</evidence>
<feature type="domain" description="HTH cro/C1-type" evidence="1">
    <location>
        <begin position="7"/>
        <end position="62"/>
    </location>
</feature>